<dbReference type="Gene3D" id="1.10.490.10">
    <property type="entry name" value="Globins"/>
    <property type="match status" value="1"/>
</dbReference>
<dbReference type="GO" id="GO:0020037">
    <property type="term" value="F:heme binding"/>
    <property type="evidence" value="ECO:0007669"/>
    <property type="project" value="InterPro"/>
</dbReference>
<dbReference type="SUPFAM" id="SSF46458">
    <property type="entry name" value="Globin-like"/>
    <property type="match status" value="1"/>
</dbReference>
<comment type="similarity">
    <text evidence="1 6">Belongs to the truncated hemoglobin family. Group I subfamily.</text>
</comment>
<comment type="caution">
    <text evidence="9">The sequence shown here is derived from an EMBL/GenBank/DDBJ whole genome shotgun (WGS) entry which is preliminary data.</text>
</comment>
<dbReference type="InterPro" id="IPR016339">
    <property type="entry name" value="Hemoglobin_trunc_I"/>
</dbReference>
<dbReference type="PIRSF" id="PIRSF002030">
    <property type="entry name" value="Globin_Protozoa/Cyanobacteria"/>
    <property type="match status" value="1"/>
</dbReference>
<dbReference type="Proteomes" id="UP000031014">
    <property type="component" value="Unassembled WGS sequence"/>
</dbReference>
<keyword evidence="2 6" id="KW-0813">Transport</keyword>
<evidence type="ECO:0000256" key="6">
    <source>
        <dbReference type="PIRNR" id="PIRNR002030"/>
    </source>
</evidence>
<evidence type="ECO:0000256" key="1">
    <source>
        <dbReference type="ARBA" id="ARBA00009660"/>
    </source>
</evidence>
<keyword evidence="5 6" id="KW-0408">Iron</keyword>
<sequence>METLYDRLGGQDAISKVVDVFYEKVLADETVNKFFEETDMEKQRRHQSLFISWALGGPNQYSGRSMELAHKGMNLNDEHFGAIANHLAASLREFNVSEEDINQVLEKLTGMKNDILYK</sequence>
<comment type="cofactor">
    <cofactor evidence="7">
        <name>heme</name>
        <dbReference type="ChEBI" id="CHEBI:30413"/>
    </cofactor>
    <text evidence="7">Binds 1 heme group per subunit.</text>
</comment>
<evidence type="ECO:0000256" key="7">
    <source>
        <dbReference type="PIRSR" id="PIRSR002030-1"/>
    </source>
</evidence>
<keyword evidence="4 6" id="KW-0479">Metal-binding</keyword>
<evidence type="ECO:0000313" key="9">
    <source>
        <dbReference type="EMBL" id="GAM13315.1"/>
    </source>
</evidence>
<evidence type="ECO:0000256" key="8">
    <source>
        <dbReference type="PIRSR" id="PIRSR601486-1"/>
    </source>
</evidence>
<dbReference type="GO" id="GO:0019825">
    <property type="term" value="F:oxygen binding"/>
    <property type="evidence" value="ECO:0007669"/>
    <property type="project" value="InterPro"/>
</dbReference>
<dbReference type="InterPro" id="IPR001486">
    <property type="entry name" value="Hemoglobin_trunc"/>
</dbReference>
<feature type="binding site" description="proximal binding residue" evidence="7">
    <location>
        <position position="70"/>
    </location>
    <ligand>
        <name>heme</name>
        <dbReference type="ChEBI" id="CHEBI:30413"/>
    </ligand>
    <ligandPart>
        <name>Fe</name>
        <dbReference type="ChEBI" id="CHEBI:18248"/>
    </ligandPart>
</feature>
<protein>
    <recommendedName>
        <fullName evidence="6">Group 1 truncated hemoglobin</fullName>
    </recommendedName>
</protein>
<dbReference type="OrthoDB" id="9795814at2"/>
<dbReference type="RefSeq" id="WP_041965174.1">
    <property type="nucleotide sequence ID" value="NZ_BASE01000030.1"/>
</dbReference>
<dbReference type="InterPro" id="IPR012292">
    <property type="entry name" value="Globin/Proto"/>
</dbReference>
<keyword evidence="6" id="KW-0561">Oxygen transport</keyword>
<proteinExistence type="inferred from homology"/>
<dbReference type="GO" id="GO:0046872">
    <property type="term" value="F:metal ion binding"/>
    <property type="evidence" value="ECO:0007669"/>
    <property type="project" value="UniProtKB-UniRule"/>
</dbReference>
<evidence type="ECO:0000256" key="2">
    <source>
        <dbReference type="ARBA" id="ARBA00022448"/>
    </source>
</evidence>
<feature type="binding site" description="distal binding residue" evidence="8">
    <location>
        <position position="46"/>
    </location>
    <ligand>
        <name>heme</name>
        <dbReference type="ChEBI" id="CHEBI:30413"/>
    </ligand>
    <ligandPart>
        <name>Fe</name>
        <dbReference type="ChEBI" id="CHEBI:18248"/>
    </ligandPart>
</feature>
<name>A0A0A8X014_MESS1</name>
<reference evidence="9 10" key="1">
    <citation type="submission" date="2013-06" db="EMBL/GenBank/DDBJ databases">
        <title>Whole genome shotgun sequence of Bacillus selenatarsenatis SF-1.</title>
        <authorList>
            <person name="Kuroda M."/>
            <person name="Sei K."/>
            <person name="Yamashita M."/>
            <person name="Ike M."/>
        </authorList>
    </citation>
    <scope>NUCLEOTIDE SEQUENCE [LARGE SCALE GENOMIC DNA]</scope>
    <source>
        <strain evidence="9 10">SF-1</strain>
    </source>
</reference>
<gene>
    <name evidence="9" type="ORF">SAMD00020551_1457</name>
</gene>
<organism evidence="9 10">
    <name type="scientific">Mesobacillus selenatarsenatis (strain DSM 18680 / JCM 14380 / FERM P-15431 / SF-1)</name>
    <dbReference type="NCBI Taxonomy" id="1321606"/>
    <lineage>
        <taxon>Bacteria</taxon>
        <taxon>Bacillati</taxon>
        <taxon>Bacillota</taxon>
        <taxon>Bacilli</taxon>
        <taxon>Bacillales</taxon>
        <taxon>Bacillaceae</taxon>
        <taxon>Mesobacillus</taxon>
    </lineage>
</organism>
<dbReference type="CDD" id="cd00454">
    <property type="entry name" value="TrHb1_N"/>
    <property type="match status" value="1"/>
</dbReference>
<keyword evidence="10" id="KW-1185">Reference proteome</keyword>
<evidence type="ECO:0000256" key="4">
    <source>
        <dbReference type="ARBA" id="ARBA00022723"/>
    </source>
</evidence>
<dbReference type="EMBL" id="BASE01000030">
    <property type="protein sequence ID" value="GAM13315.1"/>
    <property type="molecule type" value="Genomic_DNA"/>
</dbReference>
<accession>A0A0A8X014</accession>
<evidence type="ECO:0000313" key="10">
    <source>
        <dbReference type="Proteomes" id="UP000031014"/>
    </source>
</evidence>
<dbReference type="STRING" id="1321606.SAMD00020551_1457"/>
<dbReference type="Pfam" id="PF01152">
    <property type="entry name" value="Bac_globin"/>
    <property type="match status" value="1"/>
</dbReference>
<dbReference type="InterPro" id="IPR009050">
    <property type="entry name" value="Globin-like_sf"/>
</dbReference>
<keyword evidence="3 6" id="KW-0349">Heme</keyword>
<evidence type="ECO:0000256" key="3">
    <source>
        <dbReference type="ARBA" id="ARBA00022617"/>
    </source>
</evidence>
<evidence type="ECO:0000256" key="5">
    <source>
        <dbReference type="ARBA" id="ARBA00023004"/>
    </source>
</evidence>
<dbReference type="AlphaFoldDB" id="A0A0A8X014"/>
<dbReference type="GO" id="GO:0005344">
    <property type="term" value="F:oxygen carrier activity"/>
    <property type="evidence" value="ECO:0007669"/>
    <property type="project" value="UniProtKB-UniRule"/>
</dbReference>